<evidence type="ECO:0000259" key="1">
    <source>
        <dbReference type="Pfam" id="PF00534"/>
    </source>
</evidence>
<dbReference type="GO" id="GO:0016757">
    <property type="term" value="F:glycosyltransferase activity"/>
    <property type="evidence" value="ECO:0007669"/>
    <property type="project" value="InterPro"/>
</dbReference>
<feature type="domain" description="Glycosyltransferase subfamily 4-like N-terminal" evidence="2">
    <location>
        <begin position="16"/>
        <end position="185"/>
    </location>
</feature>
<name>A0A2G6KHZ6_9BACT</name>
<evidence type="ECO:0000313" key="4">
    <source>
        <dbReference type="Proteomes" id="UP000230821"/>
    </source>
</evidence>
<dbReference type="Pfam" id="PF13439">
    <property type="entry name" value="Glyco_transf_4"/>
    <property type="match status" value="1"/>
</dbReference>
<proteinExistence type="predicted"/>
<dbReference type="SUPFAM" id="SSF53756">
    <property type="entry name" value="UDP-Glycosyltransferase/glycogen phosphorylase"/>
    <property type="match status" value="1"/>
</dbReference>
<protein>
    <recommendedName>
        <fullName evidence="5">Glycosyltransferase</fullName>
    </recommendedName>
</protein>
<dbReference type="EMBL" id="PDSK01000048">
    <property type="protein sequence ID" value="PIE35296.1"/>
    <property type="molecule type" value="Genomic_DNA"/>
</dbReference>
<evidence type="ECO:0008006" key="5">
    <source>
        <dbReference type="Google" id="ProtNLM"/>
    </source>
</evidence>
<evidence type="ECO:0000313" key="3">
    <source>
        <dbReference type="EMBL" id="PIE35296.1"/>
    </source>
</evidence>
<dbReference type="Pfam" id="PF00534">
    <property type="entry name" value="Glycos_transf_1"/>
    <property type="match status" value="1"/>
</dbReference>
<dbReference type="InterPro" id="IPR028098">
    <property type="entry name" value="Glyco_trans_4-like_N"/>
</dbReference>
<sequence length="385" mass="43754">MAKIRIVFVLGKLDNGGTEGQFMETIRRLNRDRFEISVLAFPRHGKLREEIESLRIPLTCLGFSGLKGKFHPVAYWQLCALIWKMVRYFRCERPHIVQSYLFWANIYGCIAAKIAGVNIMITGRRGIVETYRMKWHYRWLNNLSNWWATLILTNSHFIRQHCLEHEKCIHAEKIAVIHNGIDCRRYNLKQRHNDIKHAFDIPPKHHVIGIVGNLRPCKGHSDFLQAASSVLHTHPQTVFVIVGRDGGIRSFLERFAEDLGIRGSIIFTGERNDIPSLLSMFDILVSSSLTESLSNAILEGMAAGKPVVATQVGGNPEIIEHERTGLLVAPGNAEQMAKAIVRLLDDAALRKTMGEYGRSKALAAFPMENMICQMETCYEKLLHIM</sequence>
<accession>A0A2G6KHZ6</accession>
<comment type="caution">
    <text evidence="3">The sequence shown here is derived from an EMBL/GenBank/DDBJ whole genome shotgun (WGS) entry which is preliminary data.</text>
</comment>
<dbReference type="InterPro" id="IPR001296">
    <property type="entry name" value="Glyco_trans_1"/>
</dbReference>
<dbReference type="Proteomes" id="UP000230821">
    <property type="component" value="Unassembled WGS sequence"/>
</dbReference>
<evidence type="ECO:0000259" key="2">
    <source>
        <dbReference type="Pfam" id="PF13439"/>
    </source>
</evidence>
<dbReference type="AlphaFoldDB" id="A0A2G6KHZ6"/>
<dbReference type="Gene3D" id="3.40.50.2000">
    <property type="entry name" value="Glycogen Phosphorylase B"/>
    <property type="match status" value="2"/>
</dbReference>
<dbReference type="PANTHER" id="PTHR12526">
    <property type="entry name" value="GLYCOSYLTRANSFERASE"/>
    <property type="match status" value="1"/>
</dbReference>
<organism evidence="3 4">
    <name type="scientific">candidate division KSB3 bacterium</name>
    <dbReference type="NCBI Taxonomy" id="2044937"/>
    <lineage>
        <taxon>Bacteria</taxon>
        <taxon>candidate division KSB3</taxon>
    </lineage>
</organism>
<reference evidence="3 4" key="1">
    <citation type="submission" date="2017-10" db="EMBL/GenBank/DDBJ databases">
        <title>Novel microbial diversity and functional potential in the marine mammal oral microbiome.</title>
        <authorList>
            <person name="Dudek N.K."/>
            <person name="Sun C.L."/>
            <person name="Burstein D."/>
            <person name="Kantor R.S."/>
            <person name="Aliaga Goltsman D.S."/>
            <person name="Bik E.M."/>
            <person name="Thomas B.C."/>
            <person name="Banfield J.F."/>
            <person name="Relman D.A."/>
        </authorList>
    </citation>
    <scope>NUCLEOTIDE SEQUENCE [LARGE SCALE GENOMIC DNA]</scope>
    <source>
        <strain evidence="3">DOLJORAL78_47_16</strain>
    </source>
</reference>
<gene>
    <name evidence="3" type="ORF">CSA56_04770</name>
</gene>
<feature type="domain" description="Glycosyl transferase family 1" evidence="1">
    <location>
        <begin position="196"/>
        <end position="359"/>
    </location>
</feature>